<reference evidence="4" key="2">
    <citation type="submission" date="2017-10" db="EMBL/GenBank/DDBJ databases">
        <title>Staphylococcus edaphicus sp. nov., isolated in Antarctica, harbouring mecC gene and genomic islands essential in adaptation to extreme environment.</title>
        <authorList>
            <person name="Pantucek R."/>
            <person name="Sedlacek I."/>
            <person name="Indrakova A."/>
            <person name="Vrbovska V."/>
            <person name="Maslanova I."/>
            <person name="Kovarovic V."/>
            <person name="Svec P."/>
            <person name="Kralova S."/>
            <person name="Kristofova L."/>
            <person name="Keklakova J."/>
            <person name="Petras P."/>
            <person name="Doskar J."/>
        </authorList>
    </citation>
    <scope>NUCLEOTIDE SEQUENCE [LARGE SCALE GENOMIC DNA]</scope>
    <source>
        <strain evidence="4">CCM 5085</strain>
    </source>
</reference>
<keyword evidence="1" id="KW-1133">Transmembrane helix</keyword>
<feature type="transmembrane region" description="Helical" evidence="1">
    <location>
        <begin position="76"/>
        <end position="98"/>
    </location>
</feature>
<organism evidence="2 4">
    <name type="scientific">Staphylococcus edaphicus</name>
    <dbReference type="NCBI Taxonomy" id="1955013"/>
    <lineage>
        <taxon>Bacteria</taxon>
        <taxon>Bacillati</taxon>
        <taxon>Bacillota</taxon>
        <taxon>Bacilli</taxon>
        <taxon>Bacillales</taxon>
        <taxon>Staphylococcaceae</taxon>
        <taxon>Staphylococcus</taxon>
    </lineage>
</organism>
<dbReference type="OrthoDB" id="2414033at2"/>
<name>A0A2C6VGL4_9STAP</name>
<gene>
    <name evidence="2" type="ORF">BTJ66_08215</name>
    <name evidence="3" type="ORF">MNY58_11820</name>
</gene>
<evidence type="ECO:0000313" key="3">
    <source>
        <dbReference type="EMBL" id="UQW81253.1"/>
    </source>
</evidence>
<dbReference type="EMBL" id="MRZN01000012">
    <property type="protein sequence ID" value="PHK49431.1"/>
    <property type="molecule type" value="Genomic_DNA"/>
</dbReference>
<keyword evidence="1" id="KW-0472">Membrane</keyword>
<evidence type="ECO:0000313" key="5">
    <source>
        <dbReference type="Proteomes" id="UP001056588"/>
    </source>
</evidence>
<dbReference type="AlphaFoldDB" id="A0A2C6VGL4"/>
<evidence type="ECO:0000313" key="2">
    <source>
        <dbReference type="EMBL" id="PHK49431.1"/>
    </source>
</evidence>
<evidence type="ECO:0000313" key="4">
    <source>
        <dbReference type="Proteomes" id="UP000223828"/>
    </source>
</evidence>
<feature type="transmembrane region" description="Helical" evidence="1">
    <location>
        <begin position="31"/>
        <end position="49"/>
    </location>
</feature>
<dbReference type="Proteomes" id="UP001056588">
    <property type="component" value="Chromosome"/>
</dbReference>
<keyword evidence="1" id="KW-0812">Transmembrane</keyword>
<accession>A0A2C6VGL4</accession>
<reference evidence="2" key="3">
    <citation type="submission" date="2017-10" db="EMBL/GenBank/DDBJ databases">
        <authorList>
            <person name="Vrbovska V."/>
            <person name="Kovarovic V."/>
            <person name="Indrakova A."/>
        </authorList>
    </citation>
    <scope>NUCLEOTIDE SEQUENCE</scope>
    <source>
        <strain evidence="2">CCM 8730</strain>
    </source>
</reference>
<feature type="transmembrane region" description="Helical" evidence="1">
    <location>
        <begin position="104"/>
        <end position="122"/>
    </location>
</feature>
<proteinExistence type="predicted"/>
<reference evidence="2" key="1">
    <citation type="journal article" date="2017" name="Appl. Environ. Microbiol.">
        <title>Staphylococcus edaphicus sp. nov., isolated in Antarctica, harbours mecC gene and genomic islands with suspected role in adaptation to extreme environment.</title>
        <authorList>
            <person name="Pantucek R."/>
            <person name="Sedlacek I."/>
            <person name="Indrakova A."/>
            <person name="Vrbovska V."/>
            <person name="Maslanova I."/>
            <person name="Kovarovic V."/>
            <person name="Svec P."/>
            <person name="Kralova S."/>
            <person name="Kristofova L."/>
            <person name="Keklakova J."/>
            <person name="Petras P."/>
            <person name="Doskar J."/>
        </authorList>
    </citation>
    <scope>NUCLEOTIDE SEQUENCE</scope>
    <source>
        <strain evidence="2">CCM 8730</strain>
    </source>
</reference>
<dbReference type="RefSeq" id="WP_099090489.1">
    <property type="nucleotide sequence ID" value="NZ_CP093217.1"/>
</dbReference>
<keyword evidence="5" id="KW-1185">Reference proteome</keyword>
<sequence>MKNANADDKDWMPIVTGVGFAMLSDFLNNQLYTQILTMLMILALIFVVIKGVRRTKYYIKTEDPDIKTTISIKADYWLLFVRNMVFYGLLAAIFFVTAYLSGQMMWLCLLVIGVIFIIWYIITNKFEKNTDIIDN</sequence>
<reference evidence="3" key="4">
    <citation type="submission" date="2022-03" db="EMBL/GenBank/DDBJ databases">
        <title>Complete Genome Sequence of Staphylococcus edaphicus strain CCM 8731.</title>
        <authorList>
            <person name="Rimmer C.O."/>
            <person name="Thomas J.C."/>
        </authorList>
    </citation>
    <scope>NUCLEOTIDE SEQUENCE</scope>
    <source>
        <strain evidence="3">CCM 8731</strain>
    </source>
</reference>
<protein>
    <submittedName>
        <fullName evidence="2">Uncharacterized protein</fullName>
    </submittedName>
</protein>
<dbReference type="Proteomes" id="UP000223828">
    <property type="component" value="Unassembled WGS sequence"/>
</dbReference>
<dbReference type="EMBL" id="CP093217">
    <property type="protein sequence ID" value="UQW81253.1"/>
    <property type="molecule type" value="Genomic_DNA"/>
</dbReference>
<evidence type="ECO:0000256" key="1">
    <source>
        <dbReference type="SAM" id="Phobius"/>
    </source>
</evidence>